<dbReference type="Gene3D" id="3.40.190.150">
    <property type="entry name" value="Bordetella uptake gene, domain 1"/>
    <property type="match status" value="1"/>
</dbReference>
<dbReference type="OrthoDB" id="8879498at2"/>
<accession>A0A016XLR8</accession>
<sequence>MHIRIQKLVGLLMGLLMGLLIASSGLAQEKFPEGPIKIIVPFAAGGGVDSAARLLARQLQTDLGVPVIVDNRPGASGTIGGKAVQTAPADGLTLLFSAATQVLTGEAMAKPPYDPLKDFSFVARTASAPLLMVISPTLPQTQLKDIMQAARTEPDKWFAGLPALGAPSHLATLMLAKEGQLNLATVVYRGTAPALTDVAGGTTQILIDSIISLQSLAKAGKVKPIIVTSAKRSALMPEIPTAAESGFPNFVAESWYGVWGPKDLPAKRQQALHKAINEATRQLVKSGAYAPLGIDPVIESVDDFRKYSQRYVSESASLLKSSGYRPE</sequence>
<dbReference type="InterPro" id="IPR005064">
    <property type="entry name" value="BUG"/>
</dbReference>
<dbReference type="Proteomes" id="UP000023268">
    <property type="component" value="Unassembled WGS sequence"/>
</dbReference>
<dbReference type="PANTHER" id="PTHR42928:SF5">
    <property type="entry name" value="BLR1237 PROTEIN"/>
    <property type="match status" value="1"/>
</dbReference>
<evidence type="ECO:0008006" key="4">
    <source>
        <dbReference type="Google" id="ProtNLM"/>
    </source>
</evidence>
<dbReference type="InterPro" id="IPR042100">
    <property type="entry name" value="Bug_dom1"/>
</dbReference>
<dbReference type="Gene3D" id="3.40.190.10">
    <property type="entry name" value="Periplasmic binding protein-like II"/>
    <property type="match status" value="1"/>
</dbReference>
<evidence type="ECO:0000313" key="3">
    <source>
        <dbReference type="Proteomes" id="UP000023268"/>
    </source>
</evidence>
<evidence type="ECO:0000256" key="1">
    <source>
        <dbReference type="ARBA" id="ARBA00006987"/>
    </source>
</evidence>
<evidence type="ECO:0000313" key="2">
    <source>
        <dbReference type="EMBL" id="EYC52512.1"/>
    </source>
</evidence>
<reference evidence="2 3" key="1">
    <citation type="submission" date="2014-02" db="EMBL/GenBank/DDBJ databases">
        <title>Draft Genome of Hylemonella gracilis isolated from the Niagara River.</title>
        <authorList>
            <person name="Pawlowski D.R."/>
            <person name="Koudelka G.B."/>
        </authorList>
    </citation>
    <scope>NUCLEOTIDE SEQUENCE [LARGE SCALE GENOMIC DNA]</scope>
    <source>
        <strain evidence="2 3">Niagara R</strain>
    </source>
</reference>
<organism evidence="2 3">
    <name type="scientific">Hylemonella gracilis str. Niagara R</name>
    <dbReference type="NCBI Taxonomy" id="1458275"/>
    <lineage>
        <taxon>Bacteria</taxon>
        <taxon>Pseudomonadati</taxon>
        <taxon>Pseudomonadota</taxon>
        <taxon>Betaproteobacteria</taxon>
        <taxon>Burkholderiales</taxon>
        <taxon>Comamonadaceae</taxon>
        <taxon>Hylemonella</taxon>
    </lineage>
</organism>
<dbReference type="eggNOG" id="COG3181">
    <property type="taxonomic scope" value="Bacteria"/>
</dbReference>
<protein>
    <recommendedName>
        <fullName evidence="4">Tripartite tricarboxylate transporter substrate binding protein</fullName>
    </recommendedName>
</protein>
<dbReference type="EMBL" id="JEMG01000001">
    <property type="protein sequence ID" value="EYC52512.1"/>
    <property type="molecule type" value="Genomic_DNA"/>
</dbReference>
<dbReference type="PANTHER" id="PTHR42928">
    <property type="entry name" value="TRICARBOXYLATE-BINDING PROTEIN"/>
    <property type="match status" value="1"/>
</dbReference>
<dbReference type="CDD" id="cd07012">
    <property type="entry name" value="PBP2_Bug_TTT"/>
    <property type="match status" value="1"/>
</dbReference>
<dbReference type="RefSeq" id="WP_035610003.1">
    <property type="nucleotide sequence ID" value="NZ_JEMG01000001.1"/>
</dbReference>
<dbReference type="Pfam" id="PF03401">
    <property type="entry name" value="TctC"/>
    <property type="match status" value="1"/>
</dbReference>
<comment type="similarity">
    <text evidence="1">Belongs to the UPF0065 (bug) family.</text>
</comment>
<dbReference type="STRING" id="1458275.AZ34_16565"/>
<dbReference type="PIRSF" id="PIRSF017082">
    <property type="entry name" value="YflP"/>
    <property type="match status" value="1"/>
</dbReference>
<dbReference type="SUPFAM" id="SSF53850">
    <property type="entry name" value="Periplasmic binding protein-like II"/>
    <property type="match status" value="1"/>
</dbReference>
<comment type="caution">
    <text evidence="2">The sequence shown here is derived from an EMBL/GenBank/DDBJ whole genome shotgun (WGS) entry which is preliminary data.</text>
</comment>
<proteinExistence type="inferred from homology"/>
<gene>
    <name evidence="2" type="ORF">AZ34_16565</name>
</gene>
<name>A0A016XLR8_9BURK</name>
<dbReference type="AlphaFoldDB" id="A0A016XLR8"/>